<protein>
    <submittedName>
        <fullName evidence="1">Uncharacterized protein</fullName>
    </submittedName>
</protein>
<accession>A0A1D7UC53</accession>
<sequence>MLAPSRCGREVPQHGDKKCSLLAGRLEQRGYAGIDPRAISVGSSQSSEVKKCYMRRDAIDRRSLACQQLHAAFDQPFTGNCNGKPATRYATSSGAGLLEDQKNGLGRPELWVGRRAEIGCYSFDARETEIFQPDHVTESRGFTHSPQFLMQIVVCQPLEPVKSGDWIFEVPVS</sequence>
<proteinExistence type="predicted"/>
<dbReference type="EMBL" id="CP017148">
    <property type="protein sequence ID" value="AOO84956.1"/>
    <property type="molecule type" value="Genomic_DNA"/>
</dbReference>
<keyword evidence="2" id="KW-1185">Reference proteome</keyword>
<dbReference type="RefSeq" id="WP_069694139.1">
    <property type="nucleotide sequence ID" value="NZ_CP017148.1"/>
</dbReference>
<evidence type="ECO:0000313" key="1">
    <source>
        <dbReference type="EMBL" id="AOO84956.1"/>
    </source>
</evidence>
<dbReference type="KEGG" id="bvv:BHK69_29970"/>
<gene>
    <name evidence="1" type="ORF">BHK69_29970</name>
</gene>
<dbReference type="AlphaFoldDB" id="A0A1D7UC53"/>
<evidence type="ECO:0000313" key="2">
    <source>
        <dbReference type="Proteomes" id="UP000094969"/>
    </source>
</evidence>
<keyword evidence="1" id="KW-0614">Plasmid</keyword>
<organism evidence="1 2">
    <name type="scientific">Bosea vaviloviae</name>
    <dbReference type="NCBI Taxonomy" id="1526658"/>
    <lineage>
        <taxon>Bacteria</taxon>
        <taxon>Pseudomonadati</taxon>
        <taxon>Pseudomonadota</taxon>
        <taxon>Alphaproteobacteria</taxon>
        <taxon>Hyphomicrobiales</taxon>
        <taxon>Boseaceae</taxon>
        <taxon>Bosea</taxon>
    </lineage>
</organism>
<name>A0A1D7UC53_9HYPH</name>
<reference evidence="1 2" key="1">
    <citation type="journal article" date="2015" name="Antonie Van Leeuwenhoek">
        <title>Bosea vaviloviae sp. nov., a new species of slow-growing rhizobia isolated from nodules of the relict species Vavilovia formosa (Stev.) Fed.</title>
        <authorList>
            <person name="Safronova V.I."/>
            <person name="Kuznetsova I.G."/>
            <person name="Sazanova A.L."/>
            <person name="Kimeklis A.K."/>
            <person name="Belimov A.A."/>
            <person name="Andronov E.E."/>
            <person name="Pinaev A.G."/>
            <person name="Chizhevskaya E.P."/>
            <person name="Pukhaev A.R."/>
            <person name="Popov K.P."/>
            <person name="Willems A."/>
            <person name="Tikhonovich I.A."/>
        </authorList>
    </citation>
    <scope>NUCLEOTIDE SEQUENCE [LARGE SCALE GENOMIC DNA]</scope>
    <source>
        <strain evidence="1 2">Vaf18</strain>
        <plasmid evidence="1">unnamed1</plasmid>
    </source>
</reference>
<geneLocation type="plasmid" evidence="1 2">
    <name>unnamed1</name>
</geneLocation>
<dbReference type="Proteomes" id="UP000094969">
    <property type="component" value="Plasmid unnamed1"/>
</dbReference>